<sequence length="62" mass="7154">MAAALIRLYLRLYLRVSRHQTRRDRRGVASSPPVRYLVSTYRCLVAAQHRPLAVERSESCAI</sequence>
<gene>
    <name evidence="1" type="ORF">HD598_001863</name>
</gene>
<name>A0A7W8TUL0_9MICC</name>
<comment type="caution">
    <text evidence="1">The sequence shown here is derived from an EMBL/GenBank/DDBJ whole genome shotgun (WGS) entry which is preliminary data.</text>
</comment>
<protein>
    <submittedName>
        <fullName evidence="1">Uncharacterized protein</fullName>
    </submittedName>
</protein>
<dbReference type="Proteomes" id="UP000580797">
    <property type="component" value="Unassembled WGS sequence"/>
</dbReference>
<evidence type="ECO:0000313" key="2">
    <source>
        <dbReference type="Proteomes" id="UP000580797"/>
    </source>
</evidence>
<reference evidence="1 2" key="1">
    <citation type="submission" date="2020-08" db="EMBL/GenBank/DDBJ databases">
        <title>Sequencing the genomes of 1000 actinobacteria strains.</title>
        <authorList>
            <person name="Klenk H.-P."/>
        </authorList>
    </citation>
    <scope>NUCLEOTIDE SEQUENCE [LARGE SCALE GENOMIC DNA]</scope>
    <source>
        <strain evidence="1 2">DSM 105783</strain>
    </source>
</reference>
<dbReference type="EMBL" id="JACHDR010000001">
    <property type="protein sequence ID" value="MBB5513176.1"/>
    <property type="molecule type" value="Genomic_DNA"/>
</dbReference>
<dbReference type="AlphaFoldDB" id="A0A7W8TUL0"/>
<organism evidence="1 2">
    <name type="scientific">Neomicrococcus aestuarii</name>
    <dbReference type="NCBI Taxonomy" id="556325"/>
    <lineage>
        <taxon>Bacteria</taxon>
        <taxon>Bacillati</taxon>
        <taxon>Actinomycetota</taxon>
        <taxon>Actinomycetes</taxon>
        <taxon>Micrococcales</taxon>
        <taxon>Micrococcaceae</taxon>
        <taxon>Neomicrococcus</taxon>
    </lineage>
</organism>
<evidence type="ECO:0000313" key="1">
    <source>
        <dbReference type="EMBL" id="MBB5513176.1"/>
    </source>
</evidence>
<proteinExistence type="predicted"/>
<dbReference type="RefSeq" id="WP_183665398.1">
    <property type="nucleotide sequence ID" value="NZ_BAAARH010000002.1"/>
</dbReference>
<accession>A0A7W8TUL0</accession>